<feature type="domain" description="CUB" evidence="3">
    <location>
        <begin position="311"/>
        <end position="429"/>
    </location>
</feature>
<dbReference type="Proteomes" id="UP000826195">
    <property type="component" value="Unassembled WGS sequence"/>
</dbReference>
<gene>
    <name evidence="4" type="ORF">KQX54_011056</name>
</gene>
<evidence type="ECO:0000313" key="5">
    <source>
        <dbReference type="Proteomes" id="UP000826195"/>
    </source>
</evidence>
<dbReference type="InterPro" id="IPR035914">
    <property type="entry name" value="Sperma_CUB_dom_sf"/>
</dbReference>
<dbReference type="PROSITE" id="PS01180">
    <property type="entry name" value="CUB"/>
    <property type="match status" value="2"/>
</dbReference>
<comment type="caution">
    <text evidence="2">Lacks conserved residue(s) required for the propagation of feature annotation.</text>
</comment>
<reference evidence="4 5" key="1">
    <citation type="journal article" date="2021" name="J. Hered.">
        <title>A chromosome-level genome assembly of the parasitoid wasp, Cotesia glomerata (Hymenoptera: Braconidae).</title>
        <authorList>
            <person name="Pinto B.J."/>
            <person name="Weis J.J."/>
            <person name="Gamble T."/>
            <person name="Ode P.J."/>
            <person name="Paul R."/>
            <person name="Zaspel J.M."/>
        </authorList>
    </citation>
    <scope>NUCLEOTIDE SEQUENCE [LARGE SCALE GENOMIC DNA]</scope>
    <source>
        <strain evidence="4">CgM1</strain>
    </source>
</reference>
<evidence type="ECO:0000256" key="1">
    <source>
        <dbReference type="ARBA" id="ARBA00023157"/>
    </source>
</evidence>
<keyword evidence="1" id="KW-1015">Disulfide bond</keyword>
<proteinExistence type="predicted"/>
<dbReference type="Pfam" id="PF00431">
    <property type="entry name" value="CUB"/>
    <property type="match status" value="2"/>
</dbReference>
<sequence>MRVVLDKEMKGFELSWLKNSRRKSAVKMITAKLLILLTLNMAISMSRRVKLSSNADDFKWAAEIGLRQYFKTIEFFRIHWNLEDFGPLKISKNTLDIVGTERQYHFKVTAKAIKNVTYSYGYRIKRIVCLIDLKTEHMPVNISCKVYHTDGEWNDILAWRIQPTFKYRKFLSSSCDMVFSSDTTKTGIVTSPGYPNPYPPRSTCSYDFHGRGKERVQIVFQDFNLVDAPGDPKGCDNVDSLVAFIPIGGKMERIDAFCGTTPRPLMSNGARLLLEFHGVQSSRQARGFKAIYSFTENFGITTGRQESSFTCAFVFNSNETRNGTFASPNYPGFYPRDTECHYFFNGQQTEKVHLHFHYFDVEGVLPCEAVSASDYVEFSNYMSPDRKHSRHCGQLKEFDIKSDRKFFRVTFKSNDRLDGTGFNASYVFFDEEDNYTMKTPLNGSTSTARSLREYEFYKSLIDFRGSKTSFECLKCRGNDCICDRSQL</sequence>
<accession>A0AAV7IQJ2</accession>
<dbReference type="Gene3D" id="2.60.120.290">
    <property type="entry name" value="Spermadhesin, CUB domain"/>
    <property type="match status" value="2"/>
</dbReference>
<dbReference type="SMART" id="SM00042">
    <property type="entry name" value="CUB"/>
    <property type="match status" value="2"/>
</dbReference>
<dbReference type="CDD" id="cd00041">
    <property type="entry name" value="CUB"/>
    <property type="match status" value="2"/>
</dbReference>
<dbReference type="InterPro" id="IPR053207">
    <property type="entry name" value="Non-NMDA_GluR_Accessory"/>
</dbReference>
<evidence type="ECO:0000256" key="2">
    <source>
        <dbReference type="PROSITE-ProRule" id="PRU00059"/>
    </source>
</evidence>
<dbReference type="GO" id="GO:0005886">
    <property type="term" value="C:plasma membrane"/>
    <property type="evidence" value="ECO:0007669"/>
    <property type="project" value="TreeGrafter"/>
</dbReference>
<protein>
    <recommendedName>
        <fullName evidence="3">CUB domain-containing protein</fullName>
    </recommendedName>
</protein>
<feature type="domain" description="CUB" evidence="3">
    <location>
        <begin position="175"/>
        <end position="295"/>
    </location>
</feature>
<name>A0AAV7IQJ2_COTGL</name>
<dbReference type="PANTHER" id="PTHR47537:SF2">
    <property type="entry name" value="CUBILIN"/>
    <property type="match status" value="1"/>
</dbReference>
<dbReference type="FunFam" id="2.60.120.290:FF:000058">
    <property type="entry name" value="CUB domaincontaining protein"/>
    <property type="match status" value="1"/>
</dbReference>
<evidence type="ECO:0000313" key="4">
    <source>
        <dbReference type="EMBL" id="KAH0554509.1"/>
    </source>
</evidence>
<dbReference type="PANTHER" id="PTHR47537">
    <property type="entry name" value="CUBILIN"/>
    <property type="match status" value="1"/>
</dbReference>
<comment type="caution">
    <text evidence="4">The sequence shown here is derived from an EMBL/GenBank/DDBJ whole genome shotgun (WGS) entry which is preliminary data.</text>
</comment>
<organism evidence="4 5">
    <name type="scientific">Cotesia glomerata</name>
    <name type="common">Lepidopteran parasitic wasp</name>
    <name type="synonym">Apanteles glomeratus</name>
    <dbReference type="NCBI Taxonomy" id="32391"/>
    <lineage>
        <taxon>Eukaryota</taxon>
        <taxon>Metazoa</taxon>
        <taxon>Ecdysozoa</taxon>
        <taxon>Arthropoda</taxon>
        <taxon>Hexapoda</taxon>
        <taxon>Insecta</taxon>
        <taxon>Pterygota</taxon>
        <taxon>Neoptera</taxon>
        <taxon>Endopterygota</taxon>
        <taxon>Hymenoptera</taxon>
        <taxon>Apocrita</taxon>
        <taxon>Ichneumonoidea</taxon>
        <taxon>Braconidae</taxon>
        <taxon>Microgastrinae</taxon>
        <taxon>Cotesia</taxon>
    </lineage>
</organism>
<keyword evidence="5" id="KW-1185">Reference proteome</keyword>
<dbReference type="EMBL" id="JAHXZJ010001119">
    <property type="protein sequence ID" value="KAH0554509.1"/>
    <property type="molecule type" value="Genomic_DNA"/>
</dbReference>
<evidence type="ECO:0000259" key="3">
    <source>
        <dbReference type="PROSITE" id="PS01180"/>
    </source>
</evidence>
<dbReference type="AlphaFoldDB" id="A0AAV7IQJ2"/>
<dbReference type="SUPFAM" id="SSF49854">
    <property type="entry name" value="Spermadhesin, CUB domain"/>
    <property type="match status" value="2"/>
</dbReference>
<dbReference type="InterPro" id="IPR000859">
    <property type="entry name" value="CUB_dom"/>
</dbReference>